<sequence length="213" mass="23711">MHSSILFGRRSVVGLALSAALALAGTAQAQQVTAATAAPGPTPAQIQELWDKQAITELINTYPRGLDRLDRDLLLSIGHPDAKMTFGKTEFPSWAAYVDWLMKAHDEMTGNNHRMTNILIRVNGDRAVSETTGTATLLVPKAGDPDMYEERWMHSRYLDAWSRRNGKWGLDGRKTVSDYRRISYVSAAEVKKNYQVAPRMGKNDPSYKLFGAQ</sequence>
<evidence type="ECO:0000313" key="4">
    <source>
        <dbReference type="Proteomes" id="UP000515811"/>
    </source>
</evidence>
<gene>
    <name evidence="3" type="ORF">H9K76_08320</name>
</gene>
<protein>
    <submittedName>
        <fullName evidence="3">Nuclear transport factor 2 family protein</fullName>
    </submittedName>
</protein>
<keyword evidence="4" id="KW-1185">Reference proteome</keyword>
<proteinExistence type="predicted"/>
<dbReference type="RefSeq" id="WP_187599482.1">
    <property type="nucleotide sequence ID" value="NZ_CP060714.1"/>
</dbReference>
<keyword evidence="1" id="KW-0732">Signal</keyword>
<feature type="signal peptide" evidence="1">
    <location>
        <begin position="1"/>
        <end position="29"/>
    </location>
</feature>
<evidence type="ECO:0000259" key="2">
    <source>
        <dbReference type="Pfam" id="PF13577"/>
    </source>
</evidence>
<dbReference type="SUPFAM" id="SSF54427">
    <property type="entry name" value="NTF2-like"/>
    <property type="match status" value="1"/>
</dbReference>
<name>A0A7G9RT75_9BURK</name>
<reference evidence="3 4" key="1">
    <citation type="submission" date="2020-08" db="EMBL/GenBank/DDBJ databases">
        <title>Genome sequence of Diaphorobacter ruginosibacter DSM 27467T.</title>
        <authorList>
            <person name="Hyun D.-W."/>
            <person name="Bae J.-W."/>
        </authorList>
    </citation>
    <scope>NUCLEOTIDE SEQUENCE [LARGE SCALE GENOMIC DNA]</scope>
    <source>
        <strain evidence="3 4">DSM 27467</strain>
    </source>
</reference>
<feature type="chain" id="PRO_5028901527" evidence="1">
    <location>
        <begin position="30"/>
        <end position="213"/>
    </location>
</feature>
<accession>A0A7G9RT75</accession>
<dbReference type="Gene3D" id="3.10.450.50">
    <property type="match status" value="1"/>
</dbReference>
<organism evidence="3 4">
    <name type="scientific">Diaphorobacter ruginosibacter</name>
    <dbReference type="NCBI Taxonomy" id="1715720"/>
    <lineage>
        <taxon>Bacteria</taxon>
        <taxon>Pseudomonadati</taxon>
        <taxon>Pseudomonadota</taxon>
        <taxon>Betaproteobacteria</taxon>
        <taxon>Burkholderiales</taxon>
        <taxon>Comamonadaceae</taxon>
        <taxon>Diaphorobacter</taxon>
    </lineage>
</organism>
<dbReference type="KEGG" id="drg:H9K76_08320"/>
<dbReference type="Pfam" id="PF13577">
    <property type="entry name" value="SnoaL_4"/>
    <property type="match status" value="1"/>
</dbReference>
<dbReference type="EMBL" id="CP060714">
    <property type="protein sequence ID" value="QNN58800.1"/>
    <property type="molecule type" value="Genomic_DNA"/>
</dbReference>
<evidence type="ECO:0000256" key="1">
    <source>
        <dbReference type="SAM" id="SignalP"/>
    </source>
</evidence>
<dbReference type="AlphaFoldDB" id="A0A7G9RT75"/>
<evidence type="ECO:0000313" key="3">
    <source>
        <dbReference type="EMBL" id="QNN58800.1"/>
    </source>
</evidence>
<dbReference type="InterPro" id="IPR037401">
    <property type="entry name" value="SnoaL-like"/>
</dbReference>
<feature type="domain" description="SnoaL-like" evidence="2">
    <location>
        <begin position="47"/>
        <end position="171"/>
    </location>
</feature>
<dbReference type="Proteomes" id="UP000515811">
    <property type="component" value="Chromosome"/>
</dbReference>
<dbReference type="InterPro" id="IPR032710">
    <property type="entry name" value="NTF2-like_dom_sf"/>
</dbReference>